<comment type="caution">
    <text evidence="1">The sequence shown here is derived from an EMBL/GenBank/DDBJ whole genome shotgun (WGS) entry which is preliminary data.</text>
</comment>
<gene>
    <name evidence="1" type="ORF">PXEA_LOCUS24775</name>
</gene>
<proteinExistence type="predicted"/>
<organism evidence="1 2">
    <name type="scientific">Protopolystoma xenopodis</name>
    <dbReference type="NCBI Taxonomy" id="117903"/>
    <lineage>
        <taxon>Eukaryota</taxon>
        <taxon>Metazoa</taxon>
        <taxon>Spiralia</taxon>
        <taxon>Lophotrochozoa</taxon>
        <taxon>Platyhelminthes</taxon>
        <taxon>Monogenea</taxon>
        <taxon>Polyopisthocotylea</taxon>
        <taxon>Polystomatidea</taxon>
        <taxon>Polystomatidae</taxon>
        <taxon>Protopolystoma</taxon>
    </lineage>
</organism>
<evidence type="ECO:0000313" key="2">
    <source>
        <dbReference type="Proteomes" id="UP000784294"/>
    </source>
</evidence>
<sequence length="162" mass="16744">MSGVLCHLDEVETQLSCLEAWINLPVDCFNPALPSSACTTGFPVTTVATTTTSSTATTTSLANSSGGISVATTSGEPEIDYVCQEAQFLVDVVSQLQASLLSMVSTQPVSGFVSHLVKNSVIEEVCPETSGALVSSPATLAHPSGEIKDGITLTGPGNRRLR</sequence>
<name>A0A448X974_9PLAT</name>
<reference evidence="1" key="1">
    <citation type="submission" date="2018-11" db="EMBL/GenBank/DDBJ databases">
        <authorList>
            <consortium name="Pathogen Informatics"/>
        </authorList>
    </citation>
    <scope>NUCLEOTIDE SEQUENCE</scope>
</reference>
<keyword evidence="2" id="KW-1185">Reference proteome</keyword>
<protein>
    <submittedName>
        <fullName evidence="1">Uncharacterized protein</fullName>
    </submittedName>
</protein>
<evidence type="ECO:0000313" key="1">
    <source>
        <dbReference type="EMBL" id="VEL31335.1"/>
    </source>
</evidence>
<dbReference type="EMBL" id="CAAALY010121238">
    <property type="protein sequence ID" value="VEL31335.1"/>
    <property type="molecule type" value="Genomic_DNA"/>
</dbReference>
<dbReference type="AlphaFoldDB" id="A0A448X974"/>
<feature type="non-terminal residue" evidence="1">
    <location>
        <position position="162"/>
    </location>
</feature>
<dbReference type="Proteomes" id="UP000784294">
    <property type="component" value="Unassembled WGS sequence"/>
</dbReference>
<accession>A0A448X974</accession>